<dbReference type="EMBL" id="MF417939">
    <property type="protein sequence ID" value="ASN72020.1"/>
    <property type="molecule type" value="Genomic_DNA"/>
</dbReference>
<evidence type="ECO:0000256" key="1">
    <source>
        <dbReference type="SAM" id="Coils"/>
    </source>
</evidence>
<accession>A0A2H4J9V0</accession>
<organism evidence="2">
    <name type="scientific">uncultured Caudovirales phage</name>
    <dbReference type="NCBI Taxonomy" id="2100421"/>
    <lineage>
        <taxon>Viruses</taxon>
        <taxon>Duplodnaviria</taxon>
        <taxon>Heunggongvirae</taxon>
        <taxon>Uroviricota</taxon>
        <taxon>Caudoviricetes</taxon>
        <taxon>Peduoviridae</taxon>
        <taxon>Maltschvirus</taxon>
        <taxon>Maltschvirus maltsch</taxon>
    </lineage>
</organism>
<evidence type="ECO:0000313" key="2">
    <source>
        <dbReference type="EMBL" id="ASN72020.1"/>
    </source>
</evidence>
<sequence>MSAPQNANEVALNLAKLSRELEEVKEALNSADMEAVNLREDAKLAEAKAFLSAEGAMDFRKQTAIVKTHVERLAAEVAEAKVRGLTRSMRTLQSRIDVGRSIGAGVRAEASLAGYGGGA</sequence>
<name>A0A2H4J9V0_9CAUD</name>
<feature type="coiled-coil region" evidence="1">
    <location>
        <begin position="7"/>
        <end position="48"/>
    </location>
</feature>
<reference evidence="2" key="1">
    <citation type="submission" date="2017-06" db="EMBL/GenBank/DDBJ databases">
        <title>Novel phages from South African skin metaviromes.</title>
        <authorList>
            <person name="van Zyl L.J."/>
            <person name="Abrahams Y."/>
            <person name="Stander E.A."/>
            <person name="Kirby B.M."/>
            <person name="Clavaud C."/>
            <person name="Farcet C."/>
            <person name="Breton L."/>
            <person name="Trindade M.I."/>
        </authorList>
    </citation>
    <scope>NUCLEOTIDE SEQUENCE</scope>
</reference>
<gene>
    <name evidence="2" type="ORF">7S2_27</name>
</gene>
<keyword evidence="1" id="KW-0175">Coiled coil</keyword>
<proteinExistence type="predicted"/>
<protein>
    <submittedName>
        <fullName evidence="2">Uncharacterized protein</fullName>
    </submittedName>
</protein>